<dbReference type="EMBL" id="BARS01017547">
    <property type="protein sequence ID" value="GAF86113.1"/>
    <property type="molecule type" value="Genomic_DNA"/>
</dbReference>
<dbReference type="Pfam" id="PF00550">
    <property type="entry name" value="PP-binding"/>
    <property type="match status" value="1"/>
</dbReference>
<evidence type="ECO:0000313" key="2">
    <source>
        <dbReference type="EMBL" id="GAF86113.1"/>
    </source>
</evidence>
<dbReference type="PROSITE" id="PS50075">
    <property type="entry name" value="CARRIER"/>
    <property type="match status" value="1"/>
</dbReference>
<sequence length="84" mass="9719">MYLEIQETLKQFISEELLNTRDTIDGDDNLLIDGMVDSIGMLRLVAFIEESYNLKVPYEDLTIENFGTVTVIADYLQRRQVSKN</sequence>
<comment type="caution">
    <text evidence="2">The sequence shown here is derived from an EMBL/GenBank/DDBJ whole genome shotgun (WGS) entry which is preliminary data.</text>
</comment>
<proteinExistence type="predicted"/>
<dbReference type="InterPro" id="IPR036736">
    <property type="entry name" value="ACP-like_sf"/>
</dbReference>
<dbReference type="Gene3D" id="1.10.1200.10">
    <property type="entry name" value="ACP-like"/>
    <property type="match status" value="1"/>
</dbReference>
<protein>
    <recommendedName>
        <fullName evidence="1">Carrier domain-containing protein</fullName>
    </recommendedName>
</protein>
<evidence type="ECO:0000259" key="1">
    <source>
        <dbReference type="PROSITE" id="PS50075"/>
    </source>
</evidence>
<accession>X0SY32</accession>
<dbReference type="InterPro" id="IPR009081">
    <property type="entry name" value="PP-bd_ACP"/>
</dbReference>
<organism evidence="2">
    <name type="scientific">marine sediment metagenome</name>
    <dbReference type="NCBI Taxonomy" id="412755"/>
    <lineage>
        <taxon>unclassified sequences</taxon>
        <taxon>metagenomes</taxon>
        <taxon>ecological metagenomes</taxon>
    </lineage>
</organism>
<dbReference type="SUPFAM" id="SSF47336">
    <property type="entry name" value="ACP-like"/>
    <property type="match status" value="1"/>
</dbReference>
<gene>
    <name evidence="2" type="ORF">S01H1_28689</name>
</gene>
<name>X0SY32_9ZZZZ</name>
<dbReference type="AlphaFoldDB" id="X0SY32"/>
<feature type="domain" description="Carrier" evidence="1">
    <location>
        <begin position="1"/>
        <end position="80"/>
    </location>
</feature>
<reference evidence="2" key="1">
    <citation type="journal article" date="2014" name="Front. Microbiol.">
        <title>High frequency of phylogenetically diverse reductive dehalogenase-homologous genes in deep subseafloor sedimentary metagenomes.</title>
        <authorList>
            <person name="Kawai M."/>
            <person name="Futagami T."/>
            <person name="Toyoda A."/>
            <person name="Takaki Y."/>
            <person name="Nishi S."/>
            <person name="Hori S."/>
            <person name="Arai W."/>
            <person name="Tsubouchi T."/>
            <person name="Morono Y."/>
            <person name="Uchiyama I."/>
            <person name="Ito T."/>
            <person name="Fujiyama A."/>
            <person name="Inagaki F."/>
            <person name="Takami H."/>
        </authorList>
    </citation>
    <scope>NUCLEOTIDE SEQUENCE</scope>
    <source>
        <strain evidence="2">Expedition CK06-06</strain>
    </source>
</reference>